<gene>
    <name evidence="2" type="ORF">O181_050395</name>
</gene>
<name>A0A9Q3E0Z6_9BASI</name>
<dbReference type="AlphaFoldDB" id="A0A9Q3E0Z6"/>
<keyword evidence="3" id="KW-1185">Reference proteome</keyword>
<evidence type="ECO:0000259" key="1">
    <source>
        <dbReference type="Pfam" id="PF13976"/>
    </source>
</evidence>
<reference evidence="2" key="1">
    <citation type="submission" date="2021-03" db="EMBL/GenBank/DDBJ databases">
        <title>Draft genome sequence of rust myrtle Austropuccinia psidii MF-1, a brazilian biotype.</title>
        <authorList>
            <person name="Quecine M.C."/>
            <person name="Pachon D.M.R."/>
            <person name="Bonatelli M.L."/>
            <person name="Correr F.H."/>
            <person name="Franceschini L.M."/>
            <person name="Leite T.F."/>
            <person name="Margarido G.R.A."/>
            <person name="Almeida C.A."/>
            <person name="Ferrarezi J.A."/>
            <person name="Labate C.A."/>
        </authorList>
    </citation>
    <scope>NUCLEOTIDE SEQUENCE</scope>
    <source>
        <strain evidence="2">MF-1</strain>
    </source>
</reference>
<proteinExistence type="predicted"/>
<dbReference type="Pfam" id="PF13976">
    <property type="entry name" value="gag_pre-integrs"/>
    <property type="match status" value="1"/>
</dbReference>
<protein>
    <recommendedName>
        <fullName evidence="1">GAG-pre-integrase domain-containing protein</fullName>
    </recommendedName>
</protein>
<comment type="caution">
    <text evidence="2">The sequence shown here is derived from an EMBL/GenBank/DDBJ whole genome shotgun (WGS) entry which is preliminary data.</text>
</comment>
<accession>A0A9Q3E0Z6</accession>
<sequence length="357" mass="39295">MRCNVDVTVQVVLISWNSQTSSFALWSQLNIGTQALGYVPSKTPMGNLCLGKCHSWNSLASWHKLTFKFQKPSIAIPLIFSSTSASTNKIHCRLLKRCASASQPVTRRQTIFQAPGPLSNPIGSLPPMIPQHAIKKATAFRGKAADVHVSGINLDFTLKHKLINPPLLNLASTGQSTYLTGIGSLRIPTSNGILTIDNVYFCEDIRFTIISLGRLVGEGYHPVFTSTVLNLVSPLNIVYCTVFHKHCWYIPRLSPQVAAISKVPLHSAISWHERLGHASSRVVKLFLEQFVPEASSLDWKDFFCNQCARSKSTKSSSTPATPVKSNEILDLLVSDVAGPFEKDPSGNRFLLTMRDHA</sequence>
<evidence type="ECO:0000313" key="2">
    <source>
        <dbReference type="EMBL" id="MBW0510680.1"/>
    </source>
</evidence>
<organism evidence="2 3">
    <name type="scientific">Austropuccinia psidii MF-1</name>
    <dbReference type="NCBI Taxonomy" id="1389203"/>
    <lineage>
        <taxon>Eukaryota</taxon>
        <taxon>Fungi</taxon>
        <taxon>Dikarya</taxon>
        <taxon>Basidiomycota</taxon>
        <taxon>Pucciniomycotina</taxon>
        <taxon>Pucciniomycetes</taxon>
        <taxon>Pucciniales</taxon>
        <taxon>Sphaerophragmiaceae</taxon>
        <taxon>Austropuccinia</taxon>
    </lineage>
</organism>
<dbReference type="Proteomes" id="UP000765509">
    <property type="component" value="Unassembled WGS sequence"/>
</dbReference>
<feature type="domain" description="GAG-pre-integrase" evidence="1">
    <location>
        <begin position="256"/>
        <end position="312"/>
    </location>
</feature>
<evidence type="ECO:0000313" key="3">
    <source>
        <dbReference type="Proteomes" id="UP000765509"/>
    </source>
</evidence>
<dbReference type="OrthoDB" id="7691805at2759"/>
<dbReference type="InterPro" id="IPR025724">
    <property type="entry name" value="GAG-pre-integrase_dom"/>
</dbReference>
<dbReference type="EMBL" id="AVOT02021706">
    <property type="protein sequence ID" value="MBW0510680.1"/>
    <property type="molecule type" value="Genomic_DNA"/>
</dbReference>